<dbReference type="GO" id="GO:0000976">
    <property type="term" value="F:transcription cis-regulatory region binding"/>
    <property type="evidence" value="ECO:0007669"/>
    <property type="project" value="TreeGrafter"/>
</dbReference>
<dbReference type="SUPFAM" id="SSF53850">
    <property type="entry name" value="Periplasmic binding protein-like II"/>
    <property type="match status" value="1"/>
</dbReference>
<gene>
    <name evidence="6" type="primary">cbl</name>
    <name evidence="6" type="ORF">A1019T_01414</name>
</gene>
<dbReference type="CDD" id="cd08413">
    <property type="entry name" value="PBP2_CysB_like"/>
    <property type="match status" value="1"/>
</dbReference>
<dbReference type="PRINTS" id="PR00039">
    <property type="entry name" value="HTHLYSR"/>
</dbReference>
<dbReference type="Gene3D" id="1.10.10.10">
    <property type="entry name" value="Winged helix-like DNA-binding domain superfamily/Winged helix DNA-binding domain"/>
    <property type="match status" value="1"/>
</dbReference>
<keyword evidence="3" id="KW-0238">DNA-binding</keyword>
<comment type="similarity">
    <text evidence="1">Belongs to the LysR transcriptional regulatory family.</text>
</comment>
<dbReference type="PANTHER" id="PTHR30126:SF6">
    <property type="entry name" value="HTH-TYPE TRANSCRIPTIONAL REGULATOR CYSB-RELATED"/>
    <property type="match status" value="1"/>
</dbReference>
<evidence type="ECO:0000256" key="4">
    <source>
        <dbReference type="ARBA" id="ARBA00023163"/>
    </source>
</evidence>
<reference evidence="7" key="1">
    <citation type="submission" date="2017-02" db="EMBL/GenBank/DDBJ databases">
        <authorList>
            <person name="Mornico D."/>
        </authorList>
    </citation>
    <scope>NUCLEOTIDE SEQUENCE [LARGE SCALE GENOMIC DNA]</scope>
</reference>
<dbReference type="OrthoDB" id="5297026at2"/>
<dbReference type="PANTHER" id="PTHR30126">
    <property type="entry name" value="HTH-TYPE TRANSCRIPTIONAL REGULATOR"/>
    <property type="match status" value="1"/>
</dbReference>
<proteinExistence type="inferred from homology"/>
<dbReference type="SUPFAM" id="SSF46785">
    <property type="entry name" value="Winged helix' DNA-binding domain"/>
    <property type="match status" value="1"/>
</dbReference>
<accession>A0A1R4EG47</accession>
<dbReference type="GO" id="GO:0003700">
    <property type="term" value="F:DNA-binding transcription factor activity"/>
    <property type="evidence" value="ECO:0007669"/>
    <property type="project" value="InterPro"/>
</dbReference>
<dbReference type="RefSeq" id="WP_077448836.1">
    <property type="nucleotide sequence ID" value="NZ_FUGD01000086.1"/>
</dbReference>
<dbReference type="Gene3D" id="3.40.190.10">
    <property type="entry name" value="Periplasmic binding protein-like II"/>
    <property type="match status" value="2"/>
</dbReference>
<dbReference type="AlphaFoldDB" id="A0A1R4EG47"/>
<dbReference type="InterPro" id="IPR037423">
    <property type="entry name" value="CysB_PBP2"/>
</dbReference>
<dbReference type="Pfam" id="PF03466">
    <property type="entry name" value="LysR_substrate"/>
    <property type="match status" value="1"/>
</dbReference>
<protein>
    <submittedName>
        <fullName evidence="6">HTH-type transcriptional regulator cbl</fullName>
    </submittedName>
</protein>
<organism evidence="6 7">
    <name type="scientific">Psychrobacter pasteurii</name>
    <dbReference type="NCBI Taxonomy" id="1945520"/>
    <lineage>
        <taxon>Bacteria</taxon>
        <taxon>Pseudomonadati</taxon>
        <taxon>Pseudomonadota</taxon>
        <taxon>Gammaproteobacteria</taxon>
        <taxon>Moraxellales</taxon>
        <taxon>Moraxellaceae</taxon>
        <taxon>Psychrobacter</taxon>
    </lineage>
</organism>
<evidence type="ECO:0000259" key="5">
    <source>
        <dbReference type="PROSITE" id="PS50931"/>
    </source>
</evidence>
<dbReference type="InterPro" id="IPR005119">
    <property type="entry name" value="LysR_subst-bd"/>
</dbReference>
<evidence type="ECO:0000256" key="2">
    <source>
        <dbReference type="ARBA" id="ARBA00023015"/>
    </source>
</evidence>
<evidence type="ECO:0000313" key="6">
    <source>
        <dbReference type="EMBL" id="SJM37442.1"/>
    </source>
</evidence>
<keyword evidence="4" id="KW-0804">Transcription</keyword>
<keyword evidence="7" id="KW-1185">Reference proteome</keyword>
<dbReference type="Proteomes" id="UP000188169">
    <property type="component" value="Unassembled WGS sequence"/>
</dbReference>
<dbReference type="Pfam" id="PF00126">
    <property type="entry name" value="HTH_1"/>
    <property type="match status" value="1"/>
</dbReference>
<dbReference type="PROSITE" id="PS50931">
    <property type="entry name" value="HTH_LYSR"/>
    <property type="match status" value="1"/>
</dbReference>
<feature type="domain" description="HTH lysR-type" evidence="5">
    <location>
        <begin position="14"/>
        <end position="72"/>
    </location>
</feature>
<dbReference type="InterPro" id="IPR000847">
    <property type="entry name" value="LysR_HTH_N"/>
</dbReference>
<dbReference type="EMBL" id="FUGD01000086">
    <property type="protein sequence ID" value="SJM37442.1"/>
    <property type="molecule type" value="Genomic_DNA"/>
</dbReference>
<dbReference type="GO" id="GO:0019344">
    <property type="term" value="P:cysteine biosynthetic process"/>
    <property type="evidence" value="ECO:0007669"/>
    <property type="project" value="TreeGrafter"/>
</dbReference>
<name>A0A1R4EG47_9GAMM</name>
<dbReference type="InterPro" id="IPR036388">
    <property type="entry name" value="WH-like_DNA-bd_sf"/>
</dbReference>
<evidence type="ECO:0000256" key="1">
    <source>
        <dbReference type="ARBA" id="ARBA00009437"/>
    </source>
</evidence>
<dbReference type="STRING" id="1945520.A1019T_01414"/>
<evidence type="ECO:0000313" key="7">
    <source>
        <dbReference type="Proteomes" id="UP000188169"/>
    </source>
</evidence>
<sequence length="309" mass="34510">MAIDVVVNQRHLQIQLKQLETVWHTVINGYNLSQAAQVLHTSQSSLSKHISALENQLKAEVFVRQGKRLTGLTPVGEALLPHIESIFTEIRTIENISLDYNNPHTGTLTLATTHTQARYVLPNIIKKFKEQFPKVQLVLQQADPQTIANMVIRGQADIGIATEALLQNSYLRCYRYYDWSHRVIVPKDHELAELESIDLPTLASYPLVTYHGGFTGRGAIDQTFHEAGLEPEIVLAALDADVISTYVGAGLGVGIIAEMAFEPGHYQNLTAIPVDHFGRFTSWIAVRDDAEIRQFGKAFIKLCQQQFGN</sequence>
<evidence type="ECO:0000256" key="3">
    <source>
        <dbReference type="ARBA" id="ARBA00023125"/>
    </source>
</evidence>
<dbReference type="InterPro" id="IPR036390">
    <property type="entry name" value="WH_DNA-bd_sf"/>
</dbReference>
<keyword evidence="2" id="KW-0805">Transcription regulation</keyword>